<evidence type="ECO:0000313" key="2">
    <source>
        <dbReference type="Proteomes" id="UP001428341"/>
    </source>
</evidence>
<comment type="caution">
    <text evidence="1">The sequence shown here is derived from an EMBL/GenBank/DDBJ whole genome shotgun (WGS) entry which is preliminary data.</text>
</comment>
<accession>A0AAP0MLI3</accession>
<organism evidence="1 2">
    <name type="scientific">Citrus x changshan-huyou</name>
    <dbReference type="NCBI Taxonomy" id="2935761"/>
    <lineage>
        <taxon>Eukaryota</taxon>
        <taxon>Viridiplantae</taxon>
        <taxon>Streptophyta</taxon>
        <taxon>Embryophyta</taxon>
        <taxon>Tracheophyta</taxon>
        <taxon>Spermatophyta</taxon>
        <taxon>Magnoliopsida</taxon>
        <taxon>eudicotyledons</taxon>
        <taxon>Gunneridae</taxon>
        <taxon>Pentapetalae</taxon>
        <taxon>rosids</taxon>
        <taxon>malvids</taxon>
        <taxon>Sapindales</taxon>
        <taxon>Rutaceae</taxon>
        <taxon>Aurantioideae</taxon>
        <taxon>Citrus</taxon>
    </lineage>
</organism>
<dbReference type="EMBL" id="JBCGBO010000003">
    <property type="protein sequence ID" value="KAK9214692.1"/>
    <property type="molecule type" value="Genomic_DNA"/>
</dbReference>
<proteinExistence type="predicted"/>
<name>A0AAP0MLI3_9ROSI</name>
<evidence type="ECO:0000313" key="1">
    <source>
        <dbReference type="EMBL" id="KAK9214692.1"/>
    </source>
</evidence>
<reference evidence="1 2" key="1">
    <citation type="submission" date="2024-05" db="EMBL/GenBank/DDBJ databases">
        <title>Haplotype-resolved chromosome-level genome assembly of Huyou (Citrus changshanensis).</title>
        <authorList>
            <person name="Miao C."/>
            <person name="Chen W."/>
            <person name="Wu Y."/>
            <person name="Wang L."/>
            <person name="Zhao S."/>
            <person name="Grierson D."/>
            <person name="Xu C."/>
            <person name="Chen K."/>
        </authorList>
    </citation>
    <scope>NUCLEOTIDE SEQUENCE [LARGE SCALE GENOMIC DNA]</scope>
    <source>
        <strain evidence="1">01-14</strain>
        <tissue evidence="1">Leaf</tissue>
    </source>
</reference>
<dbReference type="AlphaFoldDB" id="A0AAP0MLI3"/>
<gene>
    <name evidence="1" type="ORF">WN944_006691</name>
</gene>
<sequence>MEELKPKFYREKVNPSISTAKAQAVTEAFQKFTHQLHHSLPFLRDQFSKYRGSAGASPLDRVMVSPYMEYGYLRRCCCPLSWPLWYMSKEASV</sequence>
<dbReference type="Proteomes" id="UP001428341">
    <property type="component" value="Unassembled WGS sequence"/>
</dbReference>
<protein>
    <submittedName>
        <fullName evidence="1">Uncharacterized protein</fullName>
    </submittedName>
</protein>
<keyword evidence="2" id="KW-1185">Reference proteome</keyword>